<organism evidence="1 2">
    <name type="scientific">Rhinolophus ferrumequinum</name>
    <name type="common">Greater horseshoe bat</name>
    <dbReference type="NCBI Taxonomy" id="59479"/>
    <lineage>
        <taxon>Eukaryota</taxon>
        <taxon>Metazoa</taxon>
        <taxon>Chordata</taxon>
        <taxon>Craniata</taxon>
        <taxon>Vertebrata</taxon>
        <taxon>Euteleostomi</taxon>
        <taxon>Mammalia</taxon>
        <taxon>Eutheria</taxon>
        <taxon>Laurasiatheria</taxon>
        <taxon>Chiroptera</taxon>
        <taxon>Yinpterochiroptera</taxon>
        <taxon>Rhinolophoidea</taxon>
        <taxon>Rhinolophidae</taxon>
        <taxon>Rhinolophinae</taxon>
        <taxon>Rhinolophus</taxon>
    </lineage>
</organism>
<sequence>MLQCLALTSMASPLEPEPHLQLPAITADRGLRPCSPLRQVWAPCPWDSLPIRAAAMSSPGALGQSMSCAVKQNRNRILALSAPLSARSRQGAEPLEVISETEEIVFLSFACLLCAYPSMPPCSRHHVFSWSDL</sequence>
<evidence type="ECO:0000313" key="1">
    <source>
        <dbReference type="EMBL" id="KAF6323380.1"/>
    </source>
</evidence>
<evidence type="ECO:0000313" key="2">
    <source>
        <dbReference type="Proteomes" id="UP000585614"/>
    </source>
</evidence>
<comment type="caution">
    <text evidence="1">The sequence shown here is derived from an EMBL/GenBank/DDBJ whole genome shotgun (WGS) entry which is preliminary data.</text>
</comment>
<proteinExistence type="predicted"/>
<dbReference type="AlphaFoldDB" id="A0A7J7VED2"/>
<protein>
    <submittedName>
        <fullName evidence="1">Uncharacterized protein</fullName>
    </submittedName>
</protein>
<name>A0A7J7VED2_RHIFE</name>
<accession>A0A7J7VED2</accession>
<dbReference type="EMBL" id="JACAGC010000013">
    <property type="protein sequence ID" value="KAF6323380.1"/>
    <property type="molecule type" value="Genomic_DNA"/>
</dbReference>
<dbReference type="Proteomes" id="UP000585614">
    <property type="component" value="Unassembled WGS sequence"/>
</dbReference>
<reference evidence="1 2" key="1">
    <citation type="journal article" date="2020" name="Nature">
        <title>Six reference-quality genomes reveal evolution of bat adaptations.</title>
        <authorList>
            <person name="Jebb D."/>
            <person name="Huang Z."/>
            <person name="Pippel M."/>
            <person name="Hughes G.M."/>
            <person name="Lavrichenko K."/>
            <person name="Devanna P."/>
            <person name="Winkler S."/>
            <person name="Jermiin L.S."/>
            <person name="Skirmuntt E.C."/>
            <person name="Katzourakis A."/>
            <person name="Burkitt-Gray L."/>
            <person name="Ray D.A."/>
            <person name="Sullivan K.A.M."/>
            <person name="Roscito J.G."/>
            <person name="Kirilenko B.M."/>
            <person name="Davalos L.M."/>
            <person name="Corthals A.P."/>
            <person name="Power M.L."/>
            <person name="Jones G."/>
            <person name="Ransome R.D."/>
            <person name="Dechmann D.K.N."/>
            <person name="Locatelli A.G."/>
            <person name="Puechmaille S.J."/>
            <person name="Fedrigo O."/>
            <person name="Jarvis E.D."/>
            <person name="Hiller M."/>
            <person name="Vernes S.C."/>
            <person name="Myers E.W."/>
            <person name="Teeling E.C."/>
        </authorList>
    </citation>
    <scope>NUCLEOTIDE SEQUENCE [LARGE SCALE GENOMIC DNA]</scope>
    <source>
        <strain evidence="1">MRhiFer1</strain>
        <tissue evidence="1">Lung</tissue>
    </source>
</reference>
<gene>
    <name evidence="1" type="ORF">mRhiFer1_008360</name>
</gene>